<proteinExistence type="predicted"/>
<dbReference type="AlphaFoldDB" id="A0A4Z2D6R7"/>
<dbReference type="EMBL" id="SKCS01000256">
    <property type="protein sequence ID" value="TNN12174.1"/>
    <property type="molecule type" value="Genomic_DNA"/>
</dbReference>
<name>A0A4Z2D6R7_SCHJA</name>
<evidence type="ECO:0000313" key="1">
    <source>
        <dbReference type="EMBL" id="TNN12174.1"/>
    </source>
</evidence>
<protein>
    <submittedName>
        <fullName evidence="1">Putative spectrin beta chain</fullName>
    </submittedName>
</protein>
<dbReference type="Proteomes" id="UP000311919">
    <property type="component" value="Unassembled WGS sequence"/>
</dbReference>
<reference evidence="1 2" key="1">
    <citation type="submission" date="2019-03" db="EMBL/GenBank/DDBJ databases">
        <title>An improved genome assembly of the fluke Schistosoma japonicum.</title>
        <authorList>
            <person name="Hu W."/>
            <person name="Luo F."/>
            <person name="Yin M."/>
            <person name="Mo X."/>
            <person name="Sun C."/>
            <person name="Wu Q."/>
            <person name="Zhu B."/>
            <person name="Xiang M."/>
            <person name="Wang J."/>
            <person name="Wang Y."/>
            <person name="Zhang T."/>
            <person name="Xu B."/>
            <person name="Zheng H."/>
            <person name="Feng Z."/>
        </authorList>
    </citation>
    <scope>NUCLEOTIDE SEQUENCE [LARGE SCALE GENOMIC DNA]</scope>
    <source>
        <strain evidence="1">HuSjv2</strain>
        <tissue evidence="1">Worms</tissue>
    </source>
</reference>
<evidence type="ECO:0000313" key="2">
    <source>
        <dbReference type="Proteomes" id="UP000311919"/>
    </source>
</evidence>
<keyword evidence="2" id="KW-1185">Reference proteome</keyword>
<comment type="caution">
    <text evidence="1">The sequence shown here is derived from an EMBL/GenBank/DDBJ whole genome shotgun (WGS) entry which is preliminary data.</text>
</comment>
<sequence>MCGTYNSIPLTLMLTDYLNDIIEPNEDKQHEMYSNKESGRLSTVDQQTNVIDVLAKQQLFTVDKEIVINSTSRQMDHYIMMIPLRMM</sequence>
<gene>
    <name evidence="1" type="ORF">EWB00_004004</name>
</gene>
<accession>A0A4Z2D6R7</accession>
<organism evidence="1 2">
    <name type="scientific">Schistosoma japonicum</name>
    <name type="common">Blood fluke</name>
    <dbReference type="NCBI Taxonomy" id="6182"/>
    <lineage>
        <taxon>Eukaryota</taxon>
        <taxon>Metazoa</taxon>
        <taxon>Spiralia</taxon>
        <taxon>Lophotrochozoa</taxon>
        <taxon>Platyhelminthes</taxon>
        <taxon>Trematoda</taxon>
        <taxon>Digenea</taxon>
        <taxon>Strigeidida</taxon>
        <taxon>Schistosomatoidea</taxon>
        <taxon>Schistosomatidae</taxon>
        <taxon>Schistosoma</taxon>
    </lineage>
</organism>